<dbReference type="Proteomes" id="UP000789901">
    <property type="component" value="Unassembled WGS sequence"/>
</dbReference>
<name>A0ABN7UXB7_GIGMA</name>
<protein>
    <submittedName>
        <fullName evidence="1">9621_t:CDS:1</fullName>
    </submittedName>
</protein>
<organism evidence="1 2">
    <name type="scientific">Gigaspora margarita</name>
    <dbReference type="NCBI Taxonomy" id="4874"/>
    <lineage>
        <taxon>Eukaryota</taxon>
        <taxon>Fungi</taxon>
        <taxon>Fungi incertae sedis</taxon>
        <taxon>Mucoromycota</taxon>
        <taxon>Glomeromycotina</taxon>
        <taxon>Glomeromycetes</taxon>
        <taxon>Diversisporales</taxon>
        <taxon>Gigasporaceae</taxon>
        <taxon>Gigaspora</taxon>
    </lineage>
</organism>
<gene>
    <name evidence="1" type="ORF">GMARGA_LOCUS11814</name>
</gene>
<evidence type="ECO:0000313" key="2">
    <source>
        <dbReference type="Proteomes" id="UP000789901"/>
    </source>
</evidence>
<keyword evidence="2" id="KW-1185">Reference proteome</keyword>
<proteinExistence type="predicted"/>
<dbReference type="EMBL" id="CAJVQB010007033">
    <property type="protein sequence ID" value="CAG8695985.1"/>
    <property type="molecule type" value="Genomic_DNA"/>
</dbReference>
<reference evidence="1 2" key="1">
    <citation type="submission" date="2021-06" db="EMBL/GenBank/DDBJ databases">
        <authorList>
            <person name="Kallberg Y."/>
            <person name="Tangrot J."/>
            <person name="Rosling A."/>
        </authorList>
    </citation>
    <scope>NUCLEOTIDE SEQUENCE [LARGE SCALE GENOMIC DNA]</scope>
    <source>
        <strain evidence="1 2">120-4 pot B 10/14</strain>
    </source>
</reference>
<sequence length="43" mass="5198">VKKAISKESFQIRMNNILQLDDELKIIKELDEIIYEIDYKKQT</sequence>
<feature type="non-terminal residue" evidence="1">
    <location>
        <position position="1"/>
    </location>
</feature>
<accession>A0ABN7UXB7</accession>
<comment type="caution">
    <text evidence="1">The sequence shown here is derived from an EMBL/GenBank/DDBJ whole genome shotgun (WGS) entry which is preliminary data.</text>
</comment>
<evidence type="ECO:0000313" key="1">
    <source>
        <dbReference type="EMBL" id="CAG8695985.1"/>
    </source>
</evidence>